<gene>
    <name evidence="1" type="ORF">LTR77_007777</name>
</gene>
<dbReference type="GeneID" id="89929113"/>
<proteinExistence type="predicted"/>
<dbReference type="Proteomes" id="UP001337655">
    <property type="component" value="Unassembled WGS sequence"/>
</dbReference>
<evidence type="ECO:0008006" key="3">
    <source>
        <dbReference type="Google" id="ProtNLM"/>
    </source>
</evidence>
<evidence type="ECO:0000313" key="1">
    <source>
        <dbReference type="EMBL" id="KAK5167048.1"/>
    </source>
</evidence>
<name>A0AAV9P6Z2_9PEZI</name>
<organism evidence="1 2">
    <name type="scientific">Saxophila tyrrhenica</name>
    <dbReference type="NCBI Taxonomy" id="1690608"/>
    <lineage>
        <taxon>Eukaryota</taxon>
        <taxon>Fungi</taxon>
        <taxon>Dikarya</taxon>
        <taxon>Ascomycota</taxon>
        <taxon>Pezizomycotina</taxon>
        <taxon>Dothideomycetes</taxon>
        <taxon>Dothideomycetidae</taxon>
        <taxon>Mycosphaerellales</taxon>
        <taxon>Extremaceae</taxon>
        <taxon>Saxophila</taxon>
    </lineage>
</organism>
<reference evidence="1 2" key="1">
    <citation type="submission" date="2023-08" db="EMBL/GenBank/DDBJ databases">
        <title>Black Yeasts Isolated from many extreme environments.</title>
        <authorList>
            <person name="Coleine C."/>
            <person name="Stajich J.E."/>
            <person name="Selbmann L."/>
        </authorList>
    </citation>
    <scope>NUCLEOTIDE SEQUENCE [LARGE SCALE GENOMIC DNA]</scope>
    <source>
        <strain evidence="1 2">CCFEE 5935</strain>
    </source>
</reference>
<dbReference type="RefSeq" id="XP_064656856.1">
    <property type="nucleotide sequence ID" value="XM_064805014.1"/>
</dbReference>
<keyword evidence="2" id="KW-1185">Reference proteome</keyword>
<dbReference type="EMBL" id="JAVRRT010000012">
    <property type="protein sequence ID" value="KAK5167048.1"/>
    <property type="molecule type" value="Genomic_DNA"/>
</dbReference>
<evidence type="ECO:0000313" key="2">
    <source>
        <dbReference type="Proteomes" id="UP001337655"/>
    </source>
</evidence>
<dbReference type="AlphaFoldDB" id="A0AAV9P6Z2"/>
<accession>A0AAV9P6Z2</accession>
<protein>
    <recommendedName>
        <fullName evidence="3">SnoaL-like domain-containing protein</fullName>
    </recommendedName>
</protein>
<sequence length="157" mass="17851">MKHSNSTNPSRQPTPQPFQTAADLNNEIVRLSRHTIDLLNARAYDDPFFQNHVSPSVYTNYNDQQVGWSREGFIAAYRRDADVNPDFFCDVERSTAVADEAHGTATTISNHVAKGFEDERMRGKRRVGSTLWHWSKVDGRWLLQSCSIMMGAAEFVD</sequence>
<comment type="caution">
    <text evidence="1">The sequence shown here is derived from an EMBL/GenBank/DDBJ whole genome shotgun (WGS) entry which is preliminary data.</text>
</comment>